<name>G2XYC3_BOTF4</name>
<evidence type="ECO:0000313" key="1">
    <source>
        <dbReference type="EMBL" id="CCD45460.1"/>
    </source>
</evidence>
<accession>G2XYC3</accession>
<gene>
    <name evidence="1" type="ORF">BofuT4_uP044780.1</name>
</gene>
<proteinExistence type="predicted"/>
<reference evidence="2" key="1">
    <citation type="journal article" date="2011" name="PLoS Genet.">
        <title>Genomic analysis of the necrotrophic fungal pathogens Sclerotinia sclerotiorum and Botrytis cinerea.</title>
        <authorList>
            <person name="Amselem J."/>
            <person name="Cuomo C.A."/>
            <person name="van Kan J.A."/>
            <person name="Viaud M."/>
            <person name="Benito E.P."/>
            <person name="Couloux A."/>
            <person name="Coutinho P.M."/>
            <person name="de Vries R.P."/>
            <person name="Dyer P.S."/>
            <person name="Fillinger S."/>
            <person name="Fournier E."/>
            <person name="Gout L."/>
            <person name="Hahn M."/>
            <person name="Kohn L."/>
            <person name="Lapalu N."/>
            <person name="Plummer K.M."/>
            <person name="Pradier J.M."/>
            <person name="Quevillon E."/>
            <person name="Sharon A."/>
            <person name="Simon A."/>
            <person name="ten Have A."/>
            <person name="Tudzynski B."/>
            <person name="Tudzynski P."/>
            <person name="Wincker P."/>
            <person name="Andrew M."/>
            <person name="Anthouard V."/>
            <person name="Beever R.E."/>
            <person name="Beffa R."/>
            <person name="Benoit I."/>
            <person name="Bouzid O."/>
            <person name="Brault B."/>
            <person name="Chen Z."/>
            <person name="Choquer M."/>
            <person name="Collemare J."/>
            <person name="Cotton P."/>
            <person name="Danchin E.G."/>
            <person name="Da Silva C."/>
            <person name="Gautier A."/>
            <person name="Giraud C."/>
            <person name="Giraud T."/>
            <person name="Gonzalez C."/>
            <person name="Grossetete S."/>
            <person name="Guldener U."/>
            <person name="Henrissat B."/>
            <person name="Howlett B.J."/>
            <person name="Kodira C."/>
            <person name="Kretschmer M."/>
            <person name="Lappartient A."/>
            <person name="Leroch M."/>
            <person name="Levis C."/>
            <person name="Mauceli E."/>
            <person name="Neuveglise C."/>
            <person name="Oeser B."/>
            <person name="Pearson M."/>
            <person name="Poulain J."/>
            <person name="Poussereau N."/>
            <person name="Quesneville H."/>
            <person name="Rascle C."/>
            <person name="Schumacher J."/>
            <person name="Segurens B."/>
            <person name="Sexton A."/>
            <person name="Silva E."/>
            <person name="Sirven C."/>
            <person name="Soanes D.M."/>
            <person name="Talbot N.J."/>
            <person name="Templeton M."/>
            <person name="Yandava C."/>
            <person name="Yarden O."/>
            <person name="Zeng Q."/>
            <person name="Rollins J.A."/>
            <person name="Lebrun M.H."/>
            <person name="Dickman M."/>
        </authorList>
    </citation>
    <scope>NUCLEOTIDE SEQUENCE [LARGE SCALE GENOMIC DNA]</scope>
    <source>
        <strain evidence="2">T4</strain>
    </source>
</reference>
<evidence type="ECO:0000313" key="2">
    <source>
        <dbReference type="Proteomes" id="UP000008177"/>
    </source>
</evidence>
<dbReference type="HOGENOM" id="CLU_3376985_0_0_1"/>
<protein>
    <submittedName>
        <fullName evidence="1">Uncharacterized protein</fullName>
    </submittedName>
</protein>
<dbReference type="InParanoid" id="G2XYC3"/>
<sequence length="34" mass="3728">MMCNSLIFYGSKQNSSISFSGHISDLEGLCSEEI</sequence>
<dbReference type="Proteomes" id="UP000008177">
    <property type="component" value="Unplaced contigs"/>
</dbReference>
<dbReference type="EMBL" id="FQ790278">
    <property type="protein sequence ID" value="CCD45460.1"/>
    <property type="molecule type" value="Genomic_DNA"/>
</dbReference>
<dbReference type="AlphaFoldDB" id="G2XYC3"/>
<organism evidence="1 2">
    <name type="scientific">Botryotinia fuckeliana (strain T4)</name>
    <name type="common">Noble rot fungus</name>
    <name type="synonym">Botrytis cinerea</name>
    <dbReference type="NCBI Taxonomy" id="999810"/>
    <lineage>
        <taxon>Eukaryota</taxon>
        <taxon>Fungi</taxon>
        <taxon>Dikarya</taxon>
        <taxon>Ascomycota</taxon>
        <taxon>Pezizomycotina</taxon>
        <taxon>Leotiomycetes</taxon>
        <taxon>Helotiales</taxon>
        <taxon>Sclerotiniaceae</taxon>
        <taxon>Botrytis</taxon>
    </lineage>
</organism>